<feature type="transmembrane region" description="Helical" evidence="2">
    <location>
        <begin position="113"/>
        <end position="130"/>
    </location>
</feature>
<dbReference type="PANTHER" id="PTHR16214:SF3">
    <property type="entry name" value="TRANSMEMBRANE PROTEIN 260"/>
    <property type="match status" value="1"/>
</dbReference>
<dbReference type="SUPFAM" id="SSF48452">
    <property type="entry name" value="TPR-like"/>
    <property type="match status" value="1"/>
</dbReference>
<evidence type="ECO:0000256" key="2">
    <source>
        <dbReference type="SAM" id="Phobius"/>
    </source>
</evidence>
<dbReference type="Proteomes" id="UP000268469">
    <property type="component" value="Unassembled WGS sequence"/>
</dbReference>
<evidence type="ECO:0000313" key="3">
    <source>
        <dbReference type="EMBL" id="RKX69876.1"/>
    </source>
</evidence>
<evidence type="ECO:0008006" key="5">
    <source>
        <dbReference type="Google" id="ProtNLM"/>
    </source>
</evidence>
<keyword evidence="1" id="KW-0802">TPR repeat</keyword>
<dbReference type="PANTHER" id="PTHR16214">
    <property type="entry name" value="TRANSMEMBRANE PROTEIN 260"/>
    <property type="match status" value="1"/>
</dbReference>
<proteinExistence type="predicted"/>
<gene>
    <name evidence="3" type="ORF">DRP53_06845</name>
</gene>
<keyword evidence="2" id="KW-1133">Transmembrane helix</keyword>
<protein>
    <recommendedName>
        <fullName evidence="5">DUF2723 domain-containing protein</fullName>
    </recommendedName>
</protein>
<feature type="transmembrane region" description="Helical" evidence="2">
    <location>
        <begin position="142"/>
        <end position="161"/>
    </location>
</feature>
<feature type="transmembrane region" description="Helical" evidence="2">
    <location>
        <begin position="417"/>
        <end position="437"/>
    </location>
</feature>
<keyword evidence="2" id="KW-0472">Membrane</keyword>
<dbReference type="PROSITE" id="PS50005">
    <property type="entry name" value="TPR"/>
    <property type="match status" value="2"/>
</dbReference>
<feature type="transmembrane region" description="Helical" evidence="2">
    <location>
        <begin position="80"/>
        <end position="101"/>
    </location>
</feature>
<dbReference type="InterPro" id="IPR011990">
    <property type="entry name" value="TPR-like_helical_dom_sf"/>
</dbReference>
<feature type="transmembrane region" description="Helical" evidence="2">
    <location>
        <begin position="173"/>
        <end position="201"/>
    </location>
</feature>
<sequence>MKRLKYYVLIGLGLFILMIYLYTVAPTVSFWDCGEFIATAYIMGVPHPPGTPFFVIFGRFWILLWQAIASIFPITKEVAFYMNLTSALSGVATSLLVYIIVLKILRLKGRNDSLFGIVAAAGAALINAFAKTFWFNSMETEVYTISTFFAITIVWLTLHWYEEMLKGRRKDYLILFIFYLMFLATGIHLLPFLLILPVYLFIFYVRPDLRRDISFWSLGIFQILLFFALFISPDPLFKPSLYAAALLVVGTIFYNFSDPRLKPSQTFFILGVVLILIAVSTEYFLFLRSHSPNIRINECCPSTWQAFWDVLHRKQYEPFGLIPRKTQLQTGYSLLRGYFEQIRLYLKYFSWQFTLIPSLIGIWGFFEYYERDRRTFLFLFIIFFMTSIALMTYLNLKFSPYDPNPFHQPREVRDRDYFFAPGFTFFTIFFGIGVFGLLGKLTQILRDHIPIKTLVPVLTTVTIIISLLPLKFNFAENNRHHRWVAKDYGNNMLISCDDNSVLFTNGDNDTFPLWFAQEVLGTKRSVIVANLSLINTSWYIKQLKAWGAPITFSDWQIDRLRPVYLVDQKKFLYVKDIMIRHIIATNAGITLSQEDYAIPQEEFARRYLKGYKGRMNIYFATTVSEENFAGFRPYLRLEGLVYRLVGDSGVEQIDVERTIDLFYKKYRYTGIFFPEDFDFLRKVLPDFETRKKNGEFPDYHVHRTKDIIRLLSNYAAGMAALGHYYLSRAESLEALNDESLKPAIDSCYQKVEEFWNFGYLFRPEEAYRFLANLGVMKTRQKDYGAALRYFLQLEKLKPEEPRFLLQIGEVYSILGAKEKAEEYFRRALRLNPKSPDAYNAMIRHYLYHGDTLGLKMVMNEWLRYHPSDTKAQQFLRMLLRPK</sequence>
<evidence type="ECO:0000256" key="1">
    <source>
        <dbReference type="PROSITE-ProRule" id="PRU00339"/>
    </source>
</evidence>
<feature type="transmembrane region" description="Helical" evidence="2">
    <location>
        <begin position="268"/>
        <end position="287"/>
    </location>
</feature>
<comment type="caution">
    <text evidence="3">The sequence shown here is derived from an EMBL/GenBank/DDBJ whole genome shotgun (WGS) entry which is preliminary data.</text>
</comment>
<name>A0A660SIC5_UNCW3</name>
<feature type="transmembrane region" description="Helical" evidence="2">
    <location>
        <begin position="375"/>
        <end position="396"/>
    </location>
</feature>
<evidence type="ECO:0000313" key="4">
    <source>
        <dbReference type="Proteomes" id="UP000268469"/>
    </source>
</evidence>
<feature type="transmembrane region" description="Helical" evidence="2">
    <location>
        <begin position="6"/>
        <end position="31"/>
    </location>
</feature>
<accession>A0A660SIC5</accession>
<feature type="repeat" description="TPR" evidence="1">
    <location>
        <begin position="801"/>
        <end position="834"/>
    </location>
</feature>
<feature type="transmembrane region" description="Helical" evidence="2">
    <location>
        <begin position="213"/>
        <end position="232"/>
    </location>
</feature>
<dbReference type="Gene3D" id="1.25.40.10">
    <property type="entry name" value="Tetratricopeptide repeat domain"/>
    <property type="match status" value="1"/>
</dbReference>
<dbReference type="InterPro" id="IPR052724">
    <property type="entry name" value="GT117_domain-containing"/>
</dbReference>
<dbReference type="PROSITE" id="PS50293">
    <property type="entry name" value="TPR_REGION"/>
    <property type="match status" value="1"/>
</dbReference>
<feature type="transmembrane region" description="Helical" evidence="2">
    <location>
        <begin position="52"/>
        <end position="74"/>
    </location>
</feature>
<feature type="repeat" description="TPR" evidence="1">
    <location>
        <begin position="767"/>
        <end position="800"/>
    </location>
</feature>
<dbReference type="InterPro" id="IPR021280">
    <property type="entry name" value="TMEM260-like"/>
</dbReference>
<dbReference type="Pfam" id="PF13181">
    <property type="entry name" value="TPR_8"/>
    <property type="match status" value="1"/>
</dbReference>
<dbReference type="InterPro" id="IPR019734">
    <property type="entry name" value="TPR_rpt"/>
</dbReference>
<dbReference type="EMBL" id="QNBE01000062">
    <property type="protein sequence ID" value="RKX69876.1"/>
    <property type="molecule type" value="Genomic_DNA"/>
</dbReference>
<feature type="transmembrane region" description="Helical" evidence="2">
    <location>
        <begin position="348"/>
        <end position="369"/>
    </location>
</feature>
<keyword evidence="2" id="KW-0812">Transmembrane</keyword>
<dbReference type="Pfam" id="PF11028">
    <property type="entry name" value="TMEM260-like"/>
    <property type="match status" value="1"/>
</dbReference>
<reference evidence="3 4" key="1">
    <citation type="submission" date="2018-06" db="EMBL/GenBank/DDBJ databases">
        <title>Extensive metabolic versatility and redundancy in microbially diverse, dynamic hydrothermal sediments.</title>
        <authorList>
            <person name="Dombrowski N."/>
            <person name="Teske A."/>
            <person name="Baker B.J."/>
        </authorList>
    </citation>
    <scope>NUCLEOTIDE SEQUENCE [LARGE SCALE GENOMIC DNA]</scope>
    <source>
        <strain evidence="3">B36_G15</strain>
    </source>
</reference>
<dbReference type="SMART" id="SM00028">
    <property type="entry name" value="TPR"/>
    <property type="match status" value="2"/>
</dbReference>
<organism evidence="3 4">
    <name type="scientific">candidate division WOR-3 bacterium</name>
    <dbReference type="NCBI Taxonomy" id="2052148"/>
    <lineage>
        <taxon>Bacteria</taxon>
        <taxon>Bacteria division WOR-3</taxon>
    </lineage>
</organism>
<dbReference type="AlphaFoldDB" id="A0A660SIC5"/>